<organism evidence="2">
    <name type="scientific">Lotharella oceanica</name>
    <dbReference type="NCBI Taxonomy" id="641309"/>
    <lineage>
        <taxon>Eukaryota</taxon>
        <taxon>Sar</taxon>
        <taxon>Rhizaria</taxon>
        <taxon>Cercozoa</taxon>
        <taxon>Chlorarachniophyceae</taxon>
        <taxon>Lotharella</taxon>
    </lineage>
</organism>
<dbReference type="AlphaFoldDB" id="A0A7S2U109"/>
<dbReference type="EMBL" id="HBHP01032526">
    <property type="protein sequence ID" value="CAD9776051.1"/>
    <property type="molecule type" value="Transcribed_RNA"/>
</dbReference>
<dbReference type="Gene3D" id="4.10.240.10">
    <property type="entry name" value="Zn(2)-C6 fungal-type DNA-binding domain"/>
    <property type="match status" value="1"/>
</dbReference>
<accession>A0A7S2U109</accession>
<dbReference type="PROSITE" id="PS00463">
    <property type="entry name" value="ZN2_CY6_FUNGAL_1"/>
    <property type="match status" value="1"/>
</dbReference>
<evidence type="ECO:0000259" key="1">
    <source>
        <dbReference type="PROSITE" id="PS50048"/>
    </source>
</evidence>
<dbReference type="GO" id="GO:0000981">
    <property type="term" value="F:DNA-binding transcription factor activity, RNA polymerase II-specific"/>
    <property type="evidence" value="ECO:0007669"/>
    <property type="project" value="InterPro"/>
</dbReference>
<dbReference type="CDD" id="cd00067">
    <property type="entry name" value="GAL4"/>
    <property type="match status" value="1"/>
</dbReference>
<dbReference type="Pfam" id="PF00172">
    <property type="entry name" value="Zn_clus"/>
    <property type="match status" value="1"/>
</dbReference>
<gene>
    <name evidence="2" type="ORF">LSP00402_LOCUS20055</name>
</gene>
<feature type="domain" description="Zn(2)-C6 fungal-type" evidence="1">
    <location>
        <begin position="249"/>
        <end position="278"/>
    </location>
</feature>
<sequence>MDVFSGNQLSFTKPPLLGGFDADVDDWGSLLSNGAGKKTGTLVTEDEILLSPSATMGEQTMVGEEMSRKESVSSFPWYGHGSELEPFQTSSKPLFSNREKNKIRKLDELFYKPLQLSSKSIFPQVKKTDSLSIFGPEALSPVHVSGSDSYRPPVKSSLVPSQWGGMKFSRQGSDLETDLLRKSLRLSSKSDSVKSEPEESQLSILPSVTPSSLVKRKRAAAACLDEAESEEAYDDYEPKFKKRRFFAAACVSCKASKIRCGTQRPCHQCQRRGHPCVEQPSKRASFDHPDPAYAMAGAIVSEEKEFFFGSEKKFLDLLVGRDNEDDDDVPRNTGKKPFKRLADRHSRYKGKACYRDPLCVRPFKHSGHCKRATK</sequence>
<dbReference type="SUPFAM" id="SSF57701">
    <property type="entry name" value="Zn2/Cys6 DNA-binding domain"/>
    <property type="match status" value="1"/>
</dbReference>
<protein>
    <recommendedName>
        <fullName evidence="1">Zn(2)-C6 fungal-type domain-containing protein</fullName>
    </recommendedName>
</protein>
<proteinExistence type="predicted"/>
<evidence type="ECO:0000313" key="2">
    <source>
        <dbReference type="EMBL" id="CAD9776051.1"/>
    </source>
</evidence>
<dbReference type="PROSITE" id="PS50048">
    <property type="entry name" value="ZN2_CY6_FUNGAL_2"/>
    <property type="match status" value="1"/>
</dbReference>
<dbReference type="InterPro" id="IPR036864">
    <property type="entry name" value="Zn2-C6_fun-type_DNA-bd_sf"/>
</dbReference>
<reference evidence="2" key="1">
    <citation type="submission" date="2021-01" db="EMBL/GenBank/DDBJ databases">
        <authorList>
            <person name="Corre E."/>
            <person name="Pelletier E."/>
            <person name="Niang G."/>
            <person name="Scheremetjew M."/>
            <person name="Finn R."/>
            <person name="Kale V."/>
            <person name="Holt S."/>
            <person name="Cochrane G."/>
            <person name="Meng A."/>
            <person name="Brown T."/>
            <person name="Cohen L."/>
        </authorList>
    </citation>
    <scope>NUCLEOTIDE SEQUENCE</scope>
    <source>
        <strain evidence="2">CCMP622</strain>
    </source>
</reference>
<dbReference type="InterPro" id="IPR001138">
    <property type="entry name" value="Zn2Cys6_DnaBD"/>
</dbReference>
<name>A0A7S2U109_9EUKA</name>
<dbReference type="GO" id="GO:0008270">
    <property type="term" value="F:zinc ion binding"/>
    <property type="evidence" value="ECO:0007669"/>
    <property type="project" value="InterPro"/>
</dbReference>